<keyword evidence="3" id="KW-1185">Reference proteome</keyword>
<protein>
    <recommendedName>
        <fullName evidence="1">DUF7896 domain-containing protein</fullName>
    </recommendedName>
</protein>
<dbReference type="Pfam" id="PF25438">
    <property type="entry name" value="DUF7896"/>
    <property type="match status" value="1"/>
</dbReference>
<organism evidence="2 3">
    <name type="scientific">Lentithecium fluviatile CBS 122367</name>
    <dbReference type="NCBI Taxonomy" id="1168545"/>
    <lineage>
        <taxon>Eukaryota</taxon>
        <taxon>Fungi</taxon>
        <taxon>Dikarya</taxon>
        <taxon>Ascomycota</taxon>
        <taxon>Pezizomycotina</taxon>
        <taxon>Dothideomycetes</taxon>
        <taxon>Pleosporomycetidae</taxon>
        <taxon>Pleosporales</taxon>
        <taxon>Massarineae</taxon>
        <taxon>Lentitheciaceae</taxon>
        <taxon>Lentithecium</taxon>
    </lineage>
</organism>
<evidence type="ECO:0000259" key="1">
    <source>
        <dbReference type="Pfam" id="PF25438"/>
    </source>
</evidence>
<dbReference type="AlphaFoldDB" id="A0A6G1JI41"/>
<accession>A0A6G1JI41</accession>
<dbReference type="PANTHER" id="PTHR42031:SF1">
    <property type="entry name" value="KEY LIME PATHOGENICITY PROTEIN"/>
    <property type="match status" value="1"/>
</dbReference>
<proteinExistence type="predicted"/>
<dbReference type="Proteomes" id="UP000799291">
    <property type="component" value="Unassembled WGS sequence"/>
</dbReference>
<reference evidence="2" key="1">
    <citation type="journal article" date="2020" name="Stud. Mycol.">
        <title>101 Dothideomycetes genomes: a test case for predicting lifestyles and emergence of pathogens.</title>
        <authorList>
            <person name="Haridas S."/>
            <person name="Albert R."/>
            <person name="Binder M."/>
            <person name="Bloem J."/>
            <person name="Labutti K."/>
            <person name="Salamov A."/>
            <person name="Andreopoulos B."/>
            <person name="Baker S."/>
            <person name="Barry K."/>
            <person name="Bills G."/>
            <person name="Bluhm B."/>
            <person name="Cannon C."/>
            <person name="Castanera R."/>
            <person name="Culley D."/>
            <person name="Daum C."/>
            <person name="Ezra D."/>
            <person name="Gonzalez J."/>
            <person name="Henrissat B."/>
            <person name="Kuo A."/>
            <person name="Liang C."/>
            <person name="Lipzen A."/>
            <person name="Lutzoni F."/>
            <person name="Magnuson J."/>
            <person name="Mondo S."/>
            <person name="Nolan M."/>
            <person name="Ohm R."/>
            <person name="Pangilinan J."/>
            <person name="Park H.-J."/>
            <person name="Ramirez L."/>
            <person name="Alfaro M."/>
            <person name="Sun H."/>
            <person name="Tritt A."/>
            <person name="Yoshinaga Y."/>
            <person name="Zwiers L.-H."/>
            <person name="Turgeon B."/>
            <person name="Goodwin S."/>
            <person name="Spatafora J."/>
            <person name="Crous P."/>
            <person name="Grigoriev I."/>
        </authorList>
    </citation>
    <scope>NUCLEOTIDE SEQUENCE</scope>
    <source>
        <strain evidence="2">CBS 122367</strain>
    </source>
</reference>
<evidence type="ECO:0000313" key="2">
    <source>
        <dbReference type="EMBL" id="KAF2690214.1"/>
    </source>
</evidence>
<feature type="domain" description="DUF7896" evidence="1">
    <location>
        <begin position="116"/>
        <end position="164"/>
    </location>
</feature>
<sequence length="164" mass="19111">MNTDGLESLVGPYDCHGRHCEAASFCCFDLSKEYIDLMYPNENKEDLIDRASYSESSSDSDDTFPMDDEYDGDPWIDSGLDYVRLEICPLCDERPRGFRSARELRNYVRRVHSAFRKVYIVVDGSSESSTTLCLRLEDCRSCRNKKHYRAWHKAATQVRRAHFR</sequence>
<dbReference type="EMBL" id="MU005571">
    <property type="protein sequence ID" value="KAF2690214.1"/>
    <property type="molecule type" value="Genomic_DNA"/>
</dbReference>
<name>A0A6G1JI41_9PLEO</name>
<dbReference type="PANTHER" id="PTHR42031">
    <property type="entry name" value="KEY LIME PATHOGENICITY PROTEIN"/>
    <property type="match status" value="1"/>
</dbReference>
<evidence type="ECO:0000313" key="3">
    <source>
        <dbReference type="Proteomes" id="UP000799291"/>
    </source>
</evidence>
<dbReference type="InterPro" id="IPR057218">
    <property type="entry name" value="DUF7896"/>
</dbReference>
<gene>
    <name evidence="2" type="ORF">K458DRAFT_100277</name>
</gene>